<evidence type="ECO:0000256" key="1">
    <source>
        <dbReference type="ARBA" id="ARBA00012880"/>
    </source>
</evidence>
<keyword evidence="2" id="KW-0489">Methyltransferase</keyword>
<comment type="caution">
    <text evidence="8">The sequence shown here is derived from an EMBL/GenBank/DDBJ whole genome shotgun (WGS) entry which is preliminary data.</text>
</comment>
<evidence type="ECO:0000313" key="8">
    <source>
        <dbReference type="EMBL" id="CAK9009792.1"/>
    </source>
</evidence>
<keyword evidence="5" id="KW-0128">Catecholamine metabolism</keyword>
<dbReference type="PANTHER" id="PTHR43836:SF2">
    <property type="entry name" value="CATECHOL O-METHYLTRANSFERASE 1-RELATED"/>
    <property type="match status" value="1"/>
</dbReference>
<dbReference type="PANTHER" id="PTHR43836">
    <property type="entry name" value="CATECHOL O-METHYLTRANSFERASE 1-RELATED"/>
    <property type="match status" value="1"/>
</dbReference>
<sequence>MTWSGVLWRCPVFDSKWGCRPAAFGASRTRQSEILQRRWRLHVAMAAASPALLALARRSSATGTSQADFLKVLRRKRASLEEAESAAEGLRAGGYLSGVRSYSSAIVASSRGRKWQVAMQLFDEMLEIGLRPTASAFSAAREACEEGGHAALALRVREVQGDEAPVPKAKKLEVVPMQTATQVLYSKGALCTRFREKDAPQTRLSETAELLRSGGHLEETLSYTTALRNCEHGHHWPWALSLLGEMRDRSVEQDVVTYNVAIAACGRAQQWERSLVLLESMPSIDISPDFETYQAASLACSRNGEWEQALAFLAVAQALQVANAESWHIGMMACASAGAWEATLEMLECAGSESSPSRPQCSATNRREVSRDLMCYGVALYACMEAGRWPLCLALLERMRSEEVEADAVALACAAQACRDGRNTDTTNEIISEMRLKKMNSNVAEVLSEATLSVDFPEVRSPVPLGALRPMAPKEVSLYKWIRQRATPGDVASVIQVIEEFAEERSWLKIQGEQKKELLEASLRPEDRVVEFGCYVGYSSMVMAKKLRELGGGSVTTCEVDAANAYVARGVLQFAGVEGEVQVRVGCACDWVATGQLGTIDFLLLDHRGTIYHEDLHAAEPSLSEHALVFADNVLYPGAPLFLNYIDVQGYEIEIHELKEFKRPDLDDWVVICRPPPVAERKDMPQSTPAELRRLSAEVDAISWRSQEQMVDWVAFQTRLKPVFYAWKEERGL</sequence>
<evidence type="ECO:0000256" key="4">
    <source>
        <dbReference type="ARBA" id="ARBA00022691"/>
    </source>
</evidence>
<dbReference type="NCBIfam" id="TIGR00756">
    <property type="entry name" value="PPR"/>
    <property type="match status" value="1"/>
</dbReference>
<evidence type="ECO:0000256" key="2">
    <source>
        <dbReference type="ARBA" id="ARBA00022603"/>
    </source>
</evidence>
<reference evidence="8 9" key="1">
    <citation type="submission" date="2024-02" db="EMBL/GenBank/DDBJ databases">
        <authorList>
            <person name="Chen Y."/>
            <person name="Shah S."/>
            <person name="Dougan E. K."/>
            <person name="Thang M."/>
            <person name="Chan C."/>
        </authorList>
    </citation>
    <scope>NUCLEOTIDE SEQUENCE [LARGE SCALE GENOMIC DNA]</scope>
</reference>
<feature type="repeat" description="PPR" evidence="7">
    <location>
        <begin position="98"/>
        <end position="132"/>
    </location>
</feature>
<dbReference type="Pfam" id="PF01535">
    <property type="entry name" value="PPR"/>
    <property type="match status" value="2"/>
</dbReference>
<accession>A0ABP0J5Z9</accession>
<evidence type="ECO:0000256" key="6">
    <source>
        <dbReference type="ARBA" id="ARBA00023453"/>
    </source>
</evidence>
<organism evidence="8 9">
    <name type="scientific">Durusdinium trenchii</name>
    <dbReference type="NCBI Taxonomy" id="1381693"/>
    <lineage>
        <taxon>Eukaryota</taxon>
        <taxon>Sar</taxon>
        <taxon>Alveolata</taxon>
        <taxon>Dinophyceae</taxon>
        <taxon>Suessiales</taxon>
        <taxon>Symbiodiniaceae</taxon>
        <taxon>Durusdinium</taxon>
    </lineage>
</organism>
<comment type="similarity">
    <text evidence="6">Belongs to the class I-like SAM-binding methyltransferase superfamily. Cation-dependent O-methyltransferase family.</text>
</comment>
<evidence type="ECO:0000256" key="5">
    <source>
        <dbReference type="ARBA" id="ARBA00022939"/>
    </source>
</evidence>
<dbReference type="InterPro" id="IPR002935">
    <property type="entry name" value="SAM_O-MeTrfase"/>
</dbReference>
<proteinExistence type="inferred from homology"/>
<dbReference type="PROSITE" id="PS51682">
    <property type="entry name" value="SAM_OMT_I"/>
    <property type="match status" value="1"/>
</dbReference>
<dbReference type="Proteomes" id="UP001642484">
    <property type="component" value="Unassembled WGS sequence"/>
</dbReference>
<keyword evidence="9" id="KW-1185">Reference proteome</keyword>
<dbReference type="Gene3D" id="1.25.40.10">
    <property type="entry name" value="Tetratricopeptide repeat domain"/>
    <property type="match status" value="2"/>
</dbReference>
<dbReference type="Pfam" id="PF13578">
    <property type="entry name" value="Methyltransf_24"/>
    <property type="match status" value="1"/>
</dbReference>
<feature type="repeat" description="PPR" evidence="7">
    <location>
        <begin position="254"/>
        <end position="288"/>
    </location>
</feature>
<dbReference type="CDD" id="cd02440">
    <property type="entry name" value="AdoMet_MTases"/>
    <property type="match status" value="1"/>
</dbReference>
<protein>
    <recommendedName>
        <fullName evidence="1">catechol O-methyltransferase</fullName>
        <ecNumber evidence="1">2.1.1.6</ecNumber>
    </recommendedName>
</protein>
<dbReference type="EC" id="2.1.1.6" evidence="1"/>
<dbReference type="PROSITE" id="PS51375">
    <property type="entry name" value="PPR"/>
    <property type="match status" value="2"/>
</dbReference>
<gene>
    <name evidence="8" type="ORF">CCMP2556_LOCUS9813</name>
</gene>
<dbReference type="Gene3D" id="3.40.50.150">
    <property type="entry name" value="Vaccinia Virus protein VP39"/>
    <property type="match status" value="1"/>
</dbReference>
<keyword evidence="4" id="KW-0949">S-adenosyl-L-methionine</keyword>
<dbReference type="InterPro" id="IPR002885">
    <property type="entry name" value="PPR_rpt"/>
</dbReference>
<dbReference type="InterPro" id="IPR029063">
    <property type="entry name" value="SAM-dependent_MTases_sf"/>
</dbReference>
<dbReference type="EMBL" id="CAXAMN010004525">
    <property type="protein sequence ID" value="CAK9009792.1"/>
    <property type="molecule type" value="Genomic_DNA"/>
</dbReference>
<evidence type="ECO:0000256" key="3">
    <source>
        <dbReference type="ARBA" id="ARBA00022679"/>
    </source>
</evidence>
<dbReference type="SUPFAM" id="SSF53335">
    <property type="entry name" value="S-adenosyl-L-methionine-dependent methyltransferases"/>
    <property type="match status" value="1"/>
</dbReference>
<dbReference type="InterPro" id="IPR011990">
    <property type="entry name" value="TPR-like_helical_dom_sf"/>
</dbReference>
<evidence type="ECO:0000313" key="9">
    <source>
        <dbReference type="Proteomes" id="UP001642484"/>
    </source>
</evidence>
<keyword evidence="3" id="KW-0808">Transferase</keyword>
<evidence type="ECO:0000256" key="7">
    <source>
        <dbReference type="PROSITE-ProRule" id="PRU00708"/>
    </source>
</evidence>
<name>A0ABP0J5Z9_9DINO</name>